<dbReference type="EMBL" id="BMMD01000009">
    <property type="protein sequence ID" value="GGJ80157.1"/>
    <property type="molecule type" value="Genomic_DNA"/>
</dbReference>
<dbReference type="Proteomes" id="UP000636956">
    <property type="component" value="Unassembled WGS sequence"/>
</dbReference>
<reference evidence="1" key="1">
    <citation type="journal article" date="2014" name="Int. J. Syst. Evol. Microbiol.">
        <title>Complete genome sequence of Corynebacterium casei LMG S-19264T (=DSM 44701T), isolated from a smear-ripened cheese.</title>
        <authorList>
            <consortium name="US DOE Joint Genome Institute (JGI-PGF)"/>
            <person name="Walter F."/>
            <person name="Albersmeier A."/>
            <person name="Kalinowski J."/>
            <person name="Ruckert C."/>
        </authorList>
    </citation>
    <scope>NUCLEOTIDE SEQUENCE</scope>
    <source>
        <strain evidence="1">CGMCC 1.8984</strain>
    </source>
</reference>
<dbReference type="SUPFAM" id="SSF54909">
    <property type="entry name" value="Dimeric alpha+beta barrel"/>
    <property type="match status" value="1"/>
</dbReference>
<evidence type="ECO:0000313" key="1">
    <source>
        <dbReference type="EMBL" id="GGJ80157.1"/>
    </source>
</evidence>
<name>A0A917URR2_9MICO</name>
<reference evidence="1" key="2">
    <citation type="submission" date="2020-09" db="EMBL/GenBank/DDBJ databases">
        <authorList>
            <person name="Sun Q."/>
            <person name="Zhou Y."/>
        </authorList>
    </citation>
    <scope>NUCLEOTIDE SEQUENCE</scope>
    <source>
        <strain evidence="1">CGMCC 1.8984</strain>
    </source>
</reference>
<proteinExistence type="predicted"/>
<sequence length="97" mass="10950">MQIALARFTLKPGVTEEGLLSASDEFEDGLVQHQDGIIRRVLVRDLTGGYADIVFFESSEAMERVIAAEQDDEVCARYMSMIEDGQPDEFEILKTYE</sequence>
<dbReference type="RefSeq" id="WP_188743128.1">
    <property type="nucleotide sequence ID" value="NZ_BAABFW010000004.1"/>
</dbReference>
<comment type="caution">
    <text evidence="1">The sequence shown here is derived from an EMBL/GenBank/DDBJ whole genome shotgun (WGS) entry which is preliminary data.</text>
</comment>
<evidence type="ECO:0000313" key="2">
    <source>
        <dbReference type="Proteomes" id="UP000636956"/>
    </source>
</evidence>
<accession>A0A917URR2</accession>
<keyword evidence="2" id="KW-1185">Reference proteome</keyword>
<evidence type="ECO:0008006" key="3">
    <source>
        <dbReference type="Google" id="ProtNLM"/>
    </source>
</evidence>
<dbReference type="InterPro" id="IPR011008">
    <property type="entry name" value="Dimeric_a/b-barrel"/>
</dbReference>
<gene>
    <name evidence="1" type="ORF">GCM10011372_18200</name>
</gene>
<organism evidence="1 2">
    <name type="scientific">Agromyces bauzanensis</name>
    <dbReference type="NCBI Taxonomy" id="1308924"/>
    <lineage>
        <taxon>Bacteria</taxon>
        <taxon>Bacillati</taxon>
        <taxon>Actinomycetota</taxon>
        <taxon>Actinomycetes</taxon>
        <taxon>Micrococcales</taxon>
        <taxon>Microbacteriaceae</taxon>
        <taxon>Agromyces</taxon>
    </lineage>
</organism>
<protein>
    <recommendedName>
        <fullName evidence="3">ABM domain-containing protein</fullName>
    </recommendedName>
</protein>
<dbReference type="AlphaFoldDB" id="A0A917URR2"/>